<keyword evidence="21" id="KW-1185">Reference proteome</keyword>
<dbReference type="Proteomes" id="UP001518680">
    <property type="component" value="Unassembled WGS sequence"/>
</dbReference>
<dbReference type="PROSITE" id="PS51217">
    <property type="entry name" value="UVRD_HELICASE_CTER"/>
    <property type="match status" value="1"/>
</dbReference>
<dbReference type="GO" id="GO:0003677">
    <property type="term" value="F:DNA binding"/>
    <property type="evidence" value="ECO:0007669"/>
    <property type="project" value="UniProtKB-KW"/>
</dbReference>
<evidence type="ECO:0000256" key="1">
    <source>
        <dbReference type="ARBA" id="ARBA00001946"/>
    </source>
</evidence>
<dbReference type="SUPFAM" id="SSF47819">
    <property type="entry name" value="HRDC-like"/>
    <property type="match status" value="1"/>
</dbReference>
<dbReference type="Pfam" id="PF00570">
    <property type="entry name" value="HRDC"/>
    <property type="match status" value="1"/>
</dbReference>
<dbReference type="PROSITE" id="PS51198">
    <property type="entry name" value="UVRD_HELICASE_ATP_BIND"/>
    <property type="match status" value="1"/>
</dbReference>
<keyword evidence="6 14" id="KW-0347">Helicase</keyword>
<dbReference type="InterPro" id="IPR000212">
    <property type="entry name" value="DNA_helicase_UvrD/REP"/>
</dbReference>
<dbReference type="Pfam" id="PF00580">
    <property type="entry name" value="UvrD-helicase"/>
    <property type="match status" value="1"/>
</dbReference>
<keyword evidence="8" id="KW-0238">DNA-binding</keyword>
<evidence type="ECO:0000256" key="3">
    <source>
        <dbReference type="ARBA" id="ARBA00022741"/>
    </source>
</evidence>
<evidence type="ECO:0000259" key="15">
    <source>
        <dbReference type="PROSITE" id="PS50967"/>
    </source>
</evidence>
<evidence type="ECO:0000256" key="14">
    <source>
        <dbReference type="PROSITE-ProRule" id="PRU00560"/>
    </source>
</evidence>
<dbReference type="SUPFAM" id="SSF52540">
    <property type="entry name" value="P-loop containing nucleoside triphosphate hydrolases"/>
    <property type="match status" value="1"/>
</dbReference>
<dbReference type="InterPro" id="IPR013986">
    <property type="entry name" value="DExx_box_DNA_helicase_dom_sf"/>
</dbReference>
<dbReference type="FunFam" id="1.10.150.80:FF:000002">
    <property type="entry name" value="ATP-dependent DNA helicase RecQ"/>
    <property type="match status" value="1"/>
</dbReference>
<dbReference type="InterPro" id="IPR002121">
    <property type="entry name" value="HRDC_dom"/>
</dbReference>
<dbReference type="GO" id="GO:0000725">
    <property type="term" value="P:recombinational repair"/>
    <property type="evidence" value="ECO:0007669"/>
    <property type="project" value="TreeGrafter"/>
</dbReference>
<evidence type="ECO:0000259" key="16">
    <source>
        <dbReference type="PROSITE" id="PS51198"/>
    </source>
</evidence>
<dbReference type="InterPro" id="IPR010997">
    <property type="entry name" value="HRDC-like_sf"/>
</dbReference>
<comment type="cofactor">
    <cofactor evidence="1">
        <name>Mg(2+)</name>
        <dbReference type="ChEBI" id="CHEBI:18420"/>
    </cofactor>
</comment>
<dbReference type="EMBL" id="JAACBX020000002">
    <property type="protein sequence ID" value="MBM0244696.1"/>
    <property type="molecule type" value="Genomic_DNA"/>
</dbReference>
<evidence type="ECO:0000256" key="10">
    <source>
        <dbReference type="ARBA" id="ARBA00023235"/>
    </source>
</evidence>
<keyword evidence="4" id="KW-0227">DNA damage</keyword>
<dbReference type="PROSITE" id="PS50967">
    <property type="entry name" value="HRDC"/>
    <property type="match status" value="1"/>
</dbReference>
<evidence type="ECO:0000256" key="2">
    <source>
        <dbReference type="ARBA" id="ARBA00009922"/>
    </source>
</evidence>
<evidence type="ECO:0000313" key="19">
    <source>
        <dbReference type="EMBL" id="RMB57527.1"/>
    </source>
</evidence>
<comment type="similarity">
    <text evidence="2">Belongs to the helicase family. UvrD subfamily.</text>
</comment>
<evidence type="ECO:0000256" key="7">
    <source>
        <dbReference type="ARBA" id="ARBA00022840"/>
    </source>
</evidence>
<dbReference type="SMART" id="SM00341">
    <property type="entry name" value="HRDC"/>
    <property type="match status" value="1"/>
</dbReference>
<accession>A0A3M0GSI5</accession>
<keyword evidence="9" id="KW-0234">DNA repair</keyword>
<dbReference type="InterPro" id="IPR014016">
    <property type="entry name" value="UvrD-like_ATP-bd"/>
</dbReference>
<evidence type="ECO:0000313" key="20">
    <source>
        <dbReference type="Proteomes" id="UP000270649"/>
    </source>
</evidence>
<dbReference type="EC" id="5.6.2.4" evidence="12"/>
<evidence type="ECO:0000256" key="5">
    <source>
        <dbReference type="ARBA" id="ARBA00022801"/>
    </source>
</evidence>
<dbReference type="RefSeq" id="WP_121928109.1">
    <property type="nucleotide sequence ID" value="NZ_CP068291.1"/>
</dbReference>
<keyword evidence="5 14" id="KW-0378">Hydrolase</keyword>
<evidence type="ECO:0000256" key="12">
    <source>
        <dbReference type="ARBA" id="ARBA00034808"/>
    </source>
</evidence>
<gene>
    <name evidence="19" type="ORF">D9543_09430</name>
    <name evidence="18" type="ORF">GWO63_010695</name>
</gene>
<dbReference type="Gene3D" id="1.10.486.10">
    <property type="entry name" value="PCRA, domain 4"/>
    <property type="match status" value="2"/>
</dbReference>
<evidence type="ECO:0000256" key="6">
    <source>
        <dbReference type="ARBA" id="ARBA00022806"/>
    </source>
</evidence>
<dbReference type="Gene3D" id="1.10.150.80">
    <property type="entry name" value="HRDC domain"/>
    <property type="match status" value="1"/>
</dbReference>
<dbReference type="Proteomes" id="UP000270649">
    <property type="component" value="Unassembled WGS sequence"/>
</dbReference>
<feature type="domain" description="UvrD-like helicase C-terminal" evidence="17">
    <location>
        <begin position="290"/>
        <end position="540"/>
    </location>
</feature>
<dbReference type="InterPro" id="IPR044876">
    <property type="entry name" value="HRDC_dom_sf"/>
</dbReference>
<feature type="binding site" evidence="14">
    <location>
        <begin position="28"/>
        <end position="35"/>
    </location>
    <ligand>
        <name>ATP</name>
        <dbReference type="ChEBI" id="CHEBI:30616"/>
    </ligand>
</feature>
<dbReference type="Gene3D" id="1.10.10.160">
    <property type="match status" value="1"/>
</dbReference>
<dbReference type="OrthoDB" id="9806690at2"/>
<dbReference type="InterPro" id="IPR014017">
    <property type="entry name" value="DNA_helicase_UvrD-like_C"/>
</dbReference>
<evidence type="ECO:0000313" key="18">
    <source>
        <dbReference type="EMBL" id="MBM0244696.1"/>
    </source>
</evidence>
<dbReference type="GO" id="GO:0005829">
    <property type="term" value="C:cytosol"/>
    <property type="evidence" value="ECO:0007669"/>
    <property type="project" value="TreeGrafter"/>
</dbReference>
<dbReference type="InterPro" id="IPR027417">
    <property type="entry name" value="P-loop_NTPase"/>
</dbReference>
<dbReference type="CDD" id="cd18807">
    <property type="entry name" value="SF1_C_UvrD"/>
    <property type="match status" value="1"/>
</dbReference>
<comment type="catalytic activity">
    <reaction evidence="13">
        <text>ATP + H2O = ADP + phosphate + H(+)</text>
        <dbReference type="Rhea" id="RHEA:13065"/>
        <dbReference type="ChEBI" id="CHEBI:15377"/>
        <dbReference type="ChEBI" id="CHEBI:15378"/>
        <dbReference type="ChEBI" id="CHEBI:30616"/>
        <dbReference type="ChEBI" id="CHEBI:43474"/>
        <dbReference type="ChEBI" id="CHEBI:456216"/>
        <dbReference type="EC" id="5.6.2.4"/>
    </reaction>
</comment>
<evidence type="ECO:0000313" key="21">
    <source>
        <dbReference type="Proteomes" id="UP001518680"/>
    </source>
</evidence>
<protein>
    <recommendedName>
        <fullName evidence="12">DNA 3'-5' helicase</fullName>
        <ecNumber evidence="12">5.6.2.4</ecNumber>
    </recommendedName>
</protein>
<feature type="domain" description="UvrD-like helicase ATP-binding" evidence="16">
    <location>
        <begin position="7"/>
        <end position="289"/>
    </location>
</feature>
<dbReference type="AlphaFoldDB" id="A0A3M0GSI5"/>
<dbReference type="GO" id="GO:0005524">
    <property type="term" value="F:ATP binding"/>
    <property type="evidence" value="ECO:0007669"/>
    <property type="project" value="UniProtKB-UniRule"/>
</dbReference>
<dbReference type="EMBL" id="REGC01000014">
    <property type="protein sequence ID" value="RMB57527.1"/>
    <property type="molecule type" value="Genomic_DNA"/>
</dbReference>
<proteinExistence type="inferred from homology"/>
<sequence length="684" mass="75436">MNKPDLSLLDEDQRRAATAPRGPVCILAGAGTGKTRTITYRIANMVDQGFVNPQRVLAVTFTARAAGEMRDRLRMMGVAGVQAQTFHAAARRQLKYFWPQVAGDLPWTLLDNKFPLVARAVRSVGLDNSKDMIRDVLAEIEWAKSALVSAEDYESVIAETDRTAPADAAKVAEAFRRYEKAKATPDMMHLDFDDLLMHIAGAIENVPAIAETFREQYRTFVVDEYQDVTPLQQRVLSAWLGDRDDLTVVGDANQTIYSFNGASPEYLLNFSRSYPDGTIVKLQRDYRSTPQVTDLANRVIGKATGRAAGTRLELQGMREPGPEPTFKAYESEENEAQEVAGQVLTLLNQGVPASEIAILYRINAQSEQFEQALADAGVVYQVRGGEGFFRRPEIVEAIRVLIAATRRDDLPEDPVAIARAAFVELGFSAIEPQGAQARERWQSLNALVALIEKIVESTPDIDLNGVLGELRRRSTDKQAPAMEGVTLATVHAAKGLEWDAVFLVGLSEKLMPINHAIKAGDEQIEEERRLFYVGITRAREHLALSWALAKTAGSRASRERTRFLDGIAPGVEPSAGSGRSRRPKRCRVCSGVLETPAEKVIGRHDNCEGNGDDDVFSALRSWRAQVAREEKVPAYVIFTDATLQAMSEELPADEAELLSISGIGPNKLERYGCQILEVIRSARL</sequence>
<dbReference type="Gene3D" id="3.40.50.300">
    <property type="entry name" value="P-loop containing nucleotide triphosphate hydrolases"/>
    <property type="match status" value="3"/>
</dbReference>
<evidence type="ECO:0000256" key="8">
    <source>
        <dbReference type="ARBA" id="ARBA00023125"/>
    </source>
</evidence>
<keyword evidence="10" id="KW-0413">Isomerase</keyword>
<evidence type="ECO:0000256" key="4">
    <source>
        <dbReference type="ARBA" id="ARBA00022763"/>
    </source>
</evidence>
<dbReference type="Pfam" id="PF13361">
    <property type="entry name" value="UvrD_C"/>
    <property type="match status" value="2"/>
</dbReference>
<dbReference type="GO" id="GO:0043138">
    <property type="term" value="F:3'-5' DNA helicase activity"/>
    <property type="evidence" value="ECO:0007669"/>
    <property type="project" value="UniProtKB-EC"/>
</dbReference>
<dbReference type="GO" id="GO:0016787">
    <property type="term" value="F:hydrolase activity"/>
    <property type="evidence" value="ECO:0007669"/>
    <property type="project" value="UniProtKB-UniRule"/>
</dbReference>
<dbReference type="GO" id="GO:0033202">
    <property type="term" value="C:DNA helicase complex"/>
    <property type="evidence" value="ECO:0007669"/>
    <property type="project" value="TreeGrafter"/>
</dbReference>
<dbReference type="PANTHER" id="PTHR11070:SF69">
    <property type="entry name" value="ATP-DEPENDENT DNA HELICASE UVRD2"/>
    <property type="match status" value="1"/>
</dbReference>
<name>A0A3M0GSI5_9CORY</name>
<organism evidence="19 20">
    <name type="scientific">Corynebacterium macginleyi</name>
    <dbReference type="NCBI Taxonomy" id="38290"/>
    <lineage>
        <taxon>Bacteria</taxon>
        <taxon>Bacillati</taxon>
        <taxon>Actinomycetota</taxon>
        <taxon>Actinomycetes</taxon>
        <taxon>Mycobacteriales</taxon>
        <taxon>Corynebacteriaceae</taxon>
        <taxon>Corynebacterium</taxon>
    </lineage>
</organism>
<feature type="domain" description="HRDC" evidence="15">
    <location>
        <begin position="609"/>
        <end position="684"/>
    </location>
</feature>
<comment type="catalytic activity">
    <reaction evidence="11">
        <text>Couples ATP hydrolysis with the unwinding of duplex DNA by translocating in the 3'-5' direction.</text>
        <dbReference type="EC" id="5.6.2.4"/>
    </reaction>
</comment>
<reference evidence="19 20" key="1">
    <citation type="submission" date="2018-10" db="EMBL/GenBank/DDBJ databases">
        <title>Corynebacterium macginleyi genome sequencing and assembly of the type strain and two clinical samples.</title>
        <authorList>
            <person name="Bernier A.-M."/>
            <person name="Bernard K."/>
        </authorList>
    </citation>
    <scope>NUCLEOTIDE SEQUENCE [LARGE SCALE GENOMIC DNA]</scope>
    <source>
        <strain evidence="19 20">NML 120205</strain>
    </source>
</reference>
<dbReference type="PANTHER" id="PTHR11070">
    <property type="entry name" value="UVRD / RECB / PCRA DNA HELICASE FAMILY MEMBER"/>
    <property type="match status" value="1"/>
</dbReference>
<keyword evidence="7 14" id="KW-0067">ATP-binding</keyword>
<evidence type="ECO:0000256" key="11">
    <source>
        <dbReference type="ARBA" id="ARBA00034617"/>
    </source>
</evidence>
<reference evidence="18 21" key="2">
    <citation type="submission" date="2021-01" db="EMBL/GenBank/DDBJ databases">
        <title>Complete genome sequences of Corynebacterium macginleyi strains isolated from infectious keratitis.</title>
        <authorList>
            <person name="Sagerfors S."/>
            <person name="Poehlein A."/>
            <person name="Soderquist B."/>
            <person name="Bruggemann H."/>
        </authorList>
    </citation>
    <scope>NUCLEOTIDE SEQUENCE [LARGE SCALE GENOMIC DNA]</scope>
    <source>
        <strain evidence="18 21">12T220</strain>
    </source>
</reference>
<evidence type="ECO:0000259" key="17">
    <source>
        <dbReference type="PROSITE" id="PS51217"/>
    </source>
</evidence>
<evidence type="ECO:0000256" key="13">
    <source>
        <dbReference type="ARBA" id="ARBA00048988"/>
    </source>
</evidence>
<keyword evidence="3 14" id="KW-0547">Nucleotide-binding</keyword>
<dbReference type="CDD" id="cd17932">
    <property type="entry name" value="DEXQc_UvrD"/>
    <property type="match status" value="1"/>
</dbReference>
<comment type="caution">
    <text evidence="19">The sequence shown here is derived from an EMBL/GenBank/DDBJ whole genome shotgun (WGS) entry which is preliminary data.</text>
</comment>
<evidence type="ECO:0000256" key="9">
    <source>
        <dbReference type="ARBA" id="ARBA00023204"/>
    </source>
</evidence>